<evidence type="ECO:0000256" key="6">
    <source>
        <dbReference type="ARBA" id="ARBA00022989"/>
    </source>
</evidence>
<sequence>MQSTRTRVPLLLNTAISLQRDLAICSNIIHAGERGIATQGVFGGLSRSSQPQLAFIGEVIQHVSRCHKRNTSSALLSQTRLLWFAHHLTLNEIPCLQNLRHYAAAANAQEQPKQPKEQVYDSLELTEEKINAITDKIPQRPMGVVEGTSYTLIILAAFGVLAFVLYHVLTSLIFEPTAITCFNHTLERLKNDPRITVRIGGADDIRAWGTNAESRVARQQIPHHIYKDADGVEHVRIQFHIRGPSGNGVVNADMYKDAQGQWQYTYLIVDAYPASGSGTVPQRLVIVTPR</sequence>
<evidence type="ECO:0000256" key="2">
    <source>
        <dbReference type="ARBA" id="ARBA00010867"/>
    </source>
</evidence>
<reference evidence="10" key="1">
    <citation type="journal article" date="2021" name="Proc. Natl. Acad. Sci. U.S.A.">
        <title>Three genomes in the algal genus Volvox reveal the fate of a haploid sex-determining region after a transition to homothallism.</title>
        <authorList>
            <person name="Yamamoto K."/>
            <person name="Hamaji T."/>
            <person name="Kawai-Toyooka H."/>
            <person name="Matsuzaki R."/>
            <person name="Takahashi F."/>
            <person name="Nishimura Y."/>
            <person name="Kawachi M."/>
            <person name="Noguchi H."/>
            <person name="Minakuchi Y."/>
            <person name="Umen J.G."/>
            <person name="Toyoda A."/>
            <person name="Nozaki H."/>
        </authorList>
    </citation>
    <scope>NUCLEOTIDE SEQUENCE</scope>
    <source>
        <strain evidence="10">NIES-3785</strain>
    </source>
</reference>
<comment type="subunit">
    <text evidence="9">Component of the TIM23 complex.</text>
</comment>
<evidence type="ECO:0000256" key="5">
    <source>
        <dbReference type="ARBA" id="ARBA00022946"/>
    </source>
</evidence>
<evidence type="ECO:0000256" key="1">
    <source>
        <dbReference type="ARBA" id="ARBA00004434"/>
    </source>
</evidence>
<proteinExistence type="inferred from homology"/>
<name>A0A8J4D5G2_9CHLO</name>
<evidence type="ECO:0000313" key="11">
    <source>
        <dbReference type="Proteomes" id="UP000722791"/>
    </source>
</evidence>
<protein>
    <recommendedName>
        <fullName evidence="9">Mitochondrial import inner membrane translocase subunit Tim21</fullName>
    </recommendedName>
</protein>
<dbReference type="PANTHER" id="PTHR13032">
    <property type="entry name" value="MITOCHONDRIAL IMPORT INNER MEMBRANE TRANSLOCASE SUBUNIT TIM21"/>
    <property type="match status" value="1"/>
</dbReference>
<keyword evidence="7 9" id="KW-0496">Mitochondrion</keyword>
<comment type="similarity">
    <text evidence="2 9">Belongs to the TIM21 family.</text>
</comment>
<keyword evidence="9" id="KW-0811">Translocation</keyword>
<dbReference type="AlphaFoldDB" id="A0A8J4D5G2"/>
<keyword evidence="5" id="KW-0809">Transit peptide</keyword>
<keyword evidence="9" id="KW-0813">Transport</keyword>
<dbReference type="GO" id="GO:0005744">
    <property type="term" value="C:TIM23 mitochondrial import inner membrane translocase complex"/>
    <property type="evidence" value="ECO:0007669"/>
    <property type="project" value="UniProtKB-UniRule"/>
</dbReference>
<dbReference type="EMBL" id="BNCQ01000002">
    <property type="protein sequence ID" value="GIL95786.1"/>
    <property type="molecule type" value="Genomic_DNA"/>
</dbReference>
<keyword evidence="6 9" id="KW-1133">Transmembrane helix</keyword>
<comment type="subcellular location">
    <subcellularLocation>
        <location evidence="1 9">Mitochondrion inner membrane</location>
        <topology evidence="1 9">Single-pass membrane protein</topology>
    </subcellularLocation>
</comment>
<dbReference type="Proteomes" id="UP000722791">
    <property type="component" value="Unassembled WGS sequence"/>
</dbReference>
<evidence type="ECO:0000256" key="7">
    <source>
        <dbReference type="ARBA" id="ARBA00023128"/>
    </source>
</evidence>
<dbReference type="GO" id="GO:0030150">
    <property type="term" value="P:protein import into mitochondrial matrix"/>
    <property type="evidence" value="ECO:0007669"/>
    <property type="project" value="UniProtKB-UniRule"/>
</dbReference>
<dbReference type="Pfam" id="PF08294">
    <property type="entry name" value="TIM21"/>
    <property type="match status" value="1"/>
</dbReference>
<evidence type="ECO:0000256" key="3">
    <source>
        <dbReference type="ARBA" id="ARBA00022692"/>
    </source>
</evidence>
<keyword evidence="9" id="KW-0653">Protein transport</keyword>
<dbReference type="InterPro" id="IPR038552">
    <property type="entry name" value="Tim21_IMS_sf"/>
</dbReference>
<evidence type="ECO:0000313" key="10">
    <source>
        <dbReference type="EMBL" id="GIL95786.1"/>
    </source>
</evidence>
<comment type="caution">
    <text evidence="10">The sequence shown here is derived from an EMBL/GenBank/DDBJ whole genome shotgun (WGS) entry which is preliminary data.</text>
</comment>
<keyword evidence="8 9" id="KW-0472">Membrane</keyword>
<dbReference type="InterPro" id="IPR013261">
    <property type="entry name" value="Tim21"/>
</dbReference>
<gene>
    <name evidence="10" type="ORF">Vretimale_1728</name>
</gene>
<dbReference type="Gene3D" id="3.10.450.320">
    <property type="entry name" value="Mitochondrial import inner membrane translocase subunit Tim21"/>
    <property type="match status" value="1"/>
</dbReference>
<dbReference type="PANTHER" id="PTHR13032:SF6">
    <property type="entry name" value="MITOCHONDRIAL IMPORT INNER MEMBRANE TRANSLOCASE SUBUNIT TIM21"/>
    <property type="match status" value="1"/>
</dbReference>
<keyword evidence="3 9" id="KW-0812">Transmembrane</keyword>
<dbReference type="FunFam" id="3.10.450.320:FF:000002">
    <property type="entry name" value="Mitochondrial import inner membrane translocase subunit tim21"/>
    <property type="match status" value="1"/>
</dbReference>
<evidence type="ECO:0000256" key="9">
    <source>
        <dbReference type="RuleBase" id="RU367142"/>
    </source>
</evidence>
<evidence type="ECO:0000256" key="4">
    <source>
        <dbReference type="ARBA" id="ARBA00022792"/>
    </source>
</evidence>
<keyword evidence="4 9" id="KW-0999">Mitochondrion inner membrane</keyword>
<accession>A0A8J4D5G2</accession>
<organism evidence="10 11">
    <name type="scientific">Volvox reticuliferus</name>
    <dbReference type="NCBI Taxonomy" id="1737510"/>
    <lineage>
        <taxon>Eukaryota</taxon>
        <taxon>Viridiplantae</taxon>
        <taxon>Chlorophyta</taxon>
        <taxon>core chlorophytes</taxon>
        <taxon>Chlorophyceae</taxon>
        <taxon>CS clade</taxon>
        <taxon>Chlamydomonadales</taxon>
        <taxon>Volvocaceae</taxon>
        <taxon>Volvox</taxon>
    </lineage>
</organism>
<feature type="transmembrane region" description="Helical" evidence="9">
    <location>
        <begin position="150"/>
        <end position="174"/>
    </location>
</feature>
<evidence type="ECO:0000256" key="8">
    <source>
        <dbReference type="ARBA" id="ARBA00023136"/>
    </source>
</evidence>
<comment type="function">
    <text evidence="9">Essential component of the TIM23 complex, a complex that mediates the translocation of transit peptide-containing proteins across the mitochondrial inner membrane.</text>
</comment>